<feature type="region of interest" description="Disordered" evidence="5">
    <location>
        <begin position="569"/>
        <end position="605"/>
    </location>
</feature>
<keyword evidence="6" id="KW-1133">Transmembrane helix</keyword>
<dbReference type="GeneID" id="27727369"/>
<evidence type="ECO:0000313" key="7">
    <source>
        <dbReference type="EMBL" id="KEZ40424.1"/>
    </source>
</evidence>
<evidence type="ECO:0000256" key="6">
    <source>
        <dbReference type="SAM" id="Phobius"/>
    </source>
</evidence>
<dbReference type="HOGENOM" id="CLU_312185_0_0_1"/>
<dbReference type="PANTHER" id="PTHR24305">
    <property type="entry name" value="CYTOCHROME P450"/>
    <property type="match status" value="1"/>
</dbReference>
<dbReference type="Gene3D" id="1.10.630.10">
    <property type="entry name" value="Cytochrome P450"/>
    <property type="match status" value="1"/>
</dbReference>
<feature type="binding site" description="axial binding residue" evidence="4">
    <location>
        <position position="494"/>
    </location>
    <ligand>
        <name>heme</name>
        <dbReference type="ChEBI" id="CHEBI:30413"/>
    </ligand>
    <ligandPart>
        <name>Fe</name>
        <dbReference type="ChEBI" id="CHEBI:18248"/>
    </ligandPart>
</feature>
<keyword evidence="8" id="KW-1185">Reference proteome</keyword>
<evidence type="ECO:0000256" key="4">
    <source>
        <dbReference type="PIRSR" id="PIRSR602401-1"/>
    </source>
</evidence>
<dbReference type="InterPro" id="IPR011009">
    <property type="entry name" value="Kinase-like_dom_sf"/>
</dbReference>
<dbReference type="GO" id="GO:0020037">
    <property type="term" value="F:heme binding"/>
    <property type="evidence" value="ECO:0007669"/>
    <property type="project" value="InterPro"/>
</dbReference>
<comment type="caution">
    <text evidence="7">The sequence shown here is derived from an EMBL/GenBank/DDBJ whole genome shotgun (WGS) entry which is preliminary data.</text>
</comment>
<dbReference type="SUPFAM" id="SSF48264">
    <property type="entry name" value="Cytochrome P450"/>
    <property type="match status" value="1"/>
</dbReference>
<dbReference type="OrthoDB" id="10029320at2759"/>
<dbReference type="CDD" id="cd11051">
    <property type="entry name" value="CYP59-like"/>
    <property type="match status" value="1"/>
</dbReference>
<dbReference type="InterPro" id="IPR001128">
    <property type="entry name" value="Cyt_P450"/>
</dbReference>
<proteinExistence type="predicted"/>
<accession>A0A084FZB2</accession>
<dbReference type="KEGG" id="sapo:SAPIO_CDS8297"/>
<feature type="transmembrane region" description="Helical" evidence="6">
    <location>
        <begin position="6"/>
        <end position="26"/>
    </location>
</feature>
<dbReference type="Proteomes" id="UP000028545">
    <property type="component" value="Unassembled WGS sequence"/>
</dbReference>
<evidence type="ECO:0000256" key="2">
    <source>
        <dbReference type="ARBA" id="ARBA00022723"/>
    </source>
</evidence>
<keyword evidence="2 4" id="KW-0479">Metal-binding</keyword>
<keyword evidence="6" id="KW-0472">Membrane</keyword>
<dbReference type="RefSeq" id="XP_016640223.1">
    <property type="nucleotide sequence ID" value="XM_016789960.1"/>
</dbReference>
<evidence type="ECO:0000256" key="1">
    <source>
        <dbReference type="ARBA" id="ARBA00022617"/>
    </source>
</evidence>
<feature type="compositionally biased region" description="Basic and acidic residues" evidence="5">
    <location>
        <begin position="569"/>
        <end position="578"/>
    </location>
</feature>
<dbReference type="AlphaFoldDB" id="A0A084FZB2"/>
<dbReference type="VEuPathDB" id="FungiDB:SAPIO_CDS8297"/>
<evidence type="ECO:0000313" key="8">
    <source>
        <dbReference type="Proteomes" id="UP000028545"/>
    </source>
</evidence>
<dbReference type="Gene3D" id="1.10.510.10">
    <property type="entry name" value="Transferase(Phosphotransferase) domain 1"/>
    <property type="match status" value="1"/>
</dbReference>
<evidence type="ECO:0008006" key="9">
    <source>
        <dbReference type="Google" id="ProtNLM"/>
    </source>
</evidence>
<protein>
    <recommendedName>
        <fullName evidence="9">Protein kinase domain-containing protein</fullName>
    </recommendedName>
</protein>
<dbReference type="PANTHER" id="PTHR24305:SF222">
    <property type="entry name" value="CYTOCHROME P450 MONOOXYGENASE STCS"/>
    <property type="match status" value="1"/>
</dbReference>
<comment type="cofactor">
    <cofactor evidence="4">
        <name>heme</name>
        <dbReference type="ChEBI" id="CHEBI:30413"/>
    </cofactor>
</comment>
<keyword evidence="1 4" id="KW-0349">Heme</keyword>
<reference evidence="7 8" key="1">
    <citation type="journal article" date="2014" name="Genome Announc.">
        <title>Draft genome sequence of the pathogenic fungus Scedosporium apiospermum.</title>
        <authorList>
            <person name="Vandeputte P."/>
            <person name="Ghamrawi S."/>
            <person name="Rechenmann M."/>
            <person name="Iltis A."/>
            <person name="Giraud S."/>
            <person name="Fleury M."/>
            <person name="Thornton C."/>
            <person name="Delhaes L."/>
            <person name="Meyer W."/>
            <person name="Papon N."/>
            <person name="Bouchara J.P."/>
        </authorList>
    </citation>
    <scope>NUCLEOTIDE SEQUENCE [LARGE SCALE GENOMIC DNA]</scope>
    <source>
        <strain evidence="7 8">IHEM 14462</strain>
    </source>
</reference>
<dbReference type="SUPFAM" id="SSF56112">
    <property type="entry name" value="Protein kinase-like (PK-like)"/>
    <property type="match status" value="1"/>
</dbReference>
<evidence type="ECO:0000256" key="5">
    <source>
        <dbReference type="SAM" id="MobiDB-lite"/>
    </source>
</evidence>
<dbReference type="PRINTS" id="PR00463">
    <property type="entry name" value="EP450I"/>
</dbReference>
<gene>
    <name evidence="7" type="ORF">SAPIO_CDS8297</name>
</gene>
<organism evidence="7 8">
    <name type="scientific">Pseudallescheria apiosperma</name>
    <name type="common">Scedosporium apiospermum</name>
    <dbReference type="NCBI Taxonomy" id="563466"/>
    <lineage>
        <taxon>Eukaryota</taxon>
        <taxon>Fungi</taxon>
        <taxon>Dikarya</taxon>
        <taxon>Ascomycota</taxon>
        <taxon>Pezizomycotina</taxon>
        <taxon>Sordariomycetes</taxon>
        <taxon>Hypocreomycetidae</taxon>
        <taxon>Microascales</taxon>
        <taxon>Microascaceae</taxon>
        <taxon>Scedosporium</taxon>
    </lineage>
</organism>
<dbReference type="InterPro" id="IPR036396">
    <property type="entry name" value="Cyt_P450_sf"/>
</dbReference>
<dbReference type="GO" id="GO:0005506">
    <property type="term" value="F:iron ion binding"/>
    <property type="evidence" value="ECO:0007669"/>
    <property type="project" value="InterPro"/>
</dbReference>
<keyword evidence="6" id="KW-0812">Transmembrane</keyword>
<sequence length="940" mass="104941">MLNSTALVAIAVPAIPILIIKGLSWLKHHRRVRFKDFPQMKTSLVWGHLVSLAEQMAKGPEAEQFDLALARIAESLGRPPLMVIDIWPLNYPMAIIINHDIAEQISRASKNYPYGTPKSPTMKYLNPIIGKHSLVSINGESWKALRKRFNSGFAPHHLLTLLPNIIEKVHPFLEHLDRFAQTGETALLSDYTTNLTFDIIGMATMDKDFAAQRPPSERGELVTLYIELVESFKAHEDSAVPIWLVHPLTALRQIQVARRIDPMIKDLIRAKHEELIRGEAPKTRSVLSLALEGVDELTDDILQQTCDSLKTFLFAGHDTTSIMLQWAFYELERSPKVAEALCAELDELLGAENTDPAVVMKILTERGDEIMSKMTYTSAFIKEILRLYPPAGSARLVPNGTGLFVTAPDDGKSYCLDGMIIYLCPTLIQRDRAVYGPTCNDFMPERWIGDSDTSIKTNSGLTVGDGGEKAAAGSDGKKIPASAWRPFERGPRACIGQELANIESKIILACVARRYEFIKVGTGAIKRDADGNRVMGENGKFVAETELYSSRQITAKPVDGMLAKVRLKAGAEPRKTAEHTSAPRKVTTSKFATMEDDNKQGASRPRYRFESYTTSSRDDNASFTVRRNGKAFYIDVLPSQFVNSPVTKDKYMLYLEVLQSDEDVIGDIYETDVIDWVLEPFEPFFAELAPSPAPGSFKVTTLRDYLVPEFFHFALDIVDEELRPRQIKGKPSPYLPSGVWLDDELLDDVETWTHFYDPANIVLSFDQPEDALFKLPRKVLIDNGQTTCFFKECYSPAQTKNELLAYKKINAANLDPELHICHFYGAVMNDQGSIAGLLLSYIDCGSQTMWSRVGADEPSASIRGRWVNQLDASIIALHKIDVIWGDVKAENVLIDQDDNAWITDFGGGYTEGWVKKEVAGTVEGDLAGMAKLRKFIVEGE</sequence>
<dbReference type="PRINTS" id="PR00385">
    <property type="entry name" value="P450"/>
</dbReference>
<dbReference type="InterPro" id="IPR050121">
    <property type="entry name" value="Cytochrome_P450_monoxygenase"/>
</dbReference>
<keyword evidence="3 4" id="KW-0408">Iron</keyword>
<dbReference type="EMBL" id="JOWA01000121">
    <property type="protein sequence ID" value="KEZ40424.1"/>
    <property type="molecule type" value="Genomic_DNA"/>
</dbReference>
<dbReference type="InterPro" id="IPR002401">
    <property type="entry name" value="Cyt_P450_E_grp-I"/>
</dbReference>
<dbReference type="GO" id="GO:0016705">
    <property type="term" value="F:oxidoreductase activity, acting on paired donors, with incorporation or reduction of molecular oxygen"/>
    <property type="evidence" value="ECO:0007669"/>
    <property type="project" value="InterPro"/>
</dbReference>
<evidence type="ECO:0000256" key="3">
    <source>
        <dbReference type="ARBA" id="ARBA00023004"/>
    </source>
</evidence>
<name>A0A084FZB2_PSEDA</name>
<dbReference type="GO" id="GO:0004497">
    <property type="term" value="F:monooxygenase activity"/>
    <property type="evidence" value="ECO:0007669"/>
    <property type="project" value="InterPro"/>
</dbReference>
<dbReference type="Pfam" id="PF00067">
    <property type="entry name" value="p450"/>
    <property type="match status" value="1"/>
</dbReference>